<dbReference type="Proteomes" id="UP000287243">
    <property type="component" value="Chromosome"/>
</dbReference>
<evidence type="ECO:0000313" key="2">
    <source>
        <dbReference type="EMBL" id="QAT16562.1"/>
    </source>
</evidence>
<name>A0A410P386_VELA1</name>
<keyword evidence="1" id="KW-1133">Transmembrane helix</keyword>
<keyword evidence="1" id="KW-0812">Transmembrane</keyword>
<keyword evidence="1" id="KW-0472">Membrane</keyword>
<dbReference type="EMBL" id="CP019384">
    <property type="protein sequence ID" value="QAT16562.1"/>
    <property type="molecule type" value="Genomic_DNA"/>
</dbReference>
<feature type="transmembrane region" description="Helical" evidence="1">
    <location>
        <begin position="48"/>
        <end position="68"/>
    </location>
</feature>
<keyword evidence="3" id="KW-1185">Reference proteome</keyword>
<gene>
    <name evidence="2" type="ORF">BU251_01870</name>
</gene>
<dbReference type="AlphaFoldDB" id="A0A410P386"/>
<evidence type="ECO:0000256" key="1">
    <source>
        <dbReference type="SAM" id="Phobius"/>
    </source>
</evidence>
<evidence type="ECO:0000313" key="3">
    <source>
        <dbReference type="Proteomes" id="UP000287243"/>
    </source>
</evidence>
<organism evidence="2 3">
    <name type="scientific">Velamenicoccus archaeovorus</name>
    <dbReference type="NCBI Taxonomy" id="1930593"/>
    <lineage>
        <taxon>Bacteria</taxon>
        <taxon>Pseudomonadati</taxon>
        <taxon>Candidatus Omnitrophota</taxon>
        <taxon>Candidatus Velamenicoccus</taxon>
    </lineage>
</organism>
<reference evidence="2 3" key="1">
    <citation type="submission" date="2017-01" db="EMBL/GenBank/DDBJ databases">
        <title>First insights into the biology of 'candidatus Vampirococcus archaeovorus'.</title>
        <authorList>
            <person name="Kizina J."/>
            <person name="Jordan S."/>
            <person name="Stueber K."/>
            <person name="Reinhardt R."/>
            <person name="Harder J."/>
        </authorList>
    </citation>
    <scope>NUCLEOTIDE SEQUENCE [LARGE SCALE GENOMIC DNA]</scope>
    <source>
        <strain evidence="2 3">LiM</strain>
    </source>
</reference>
<proteinExistence type="predicted"/>
<sequence>MPLDSSVGYLDKYGILWQATRVIQRQQRRLASKGKTFFWIPPMRQKKFFCLAISFLALMALLQPGLLMPQGILDGTEKETNRSVLKTTDAEGKAPLPVFLDGLSAEVQADPVSAIVPFPCKNCNKGPFYCAFLPQSFCIHAPPIFSS</sequence>
<dbReference type="KEGG" id="vai:BU251_01870"/>
<accession>A0A410P386</accession>
<protein>
    <submittedName>
        <fullName evidence="2">Uncharacterized protein</fullName>
    </submittedName>
</protein>